<dbReference type="AlphaFoldDB" id="C7R5N4"/>
<keyword evidence="1" id="KW-1133">Transmembrane helix</keyword>
<evidence type="ECO:0000313" key="2">
    <source>
        <dbReference type="EMBL" id="ACV27208.1"/>
    </source>
</evidence>
<reference evidence="2 3" key="1">
    <citation type="journal article" date="2009" name="Stand. Genomic Sci.">
        <title>Complete genome sequence of Kangiella koreensis type strain (SW-125).</title>
        <authorList>
            <person name="Han C."/>
            <person name="Sikorski J."/>
            <person name="Lapidus A."/>
            <person name="Nolan M."/>
            <person name="Glavina Del Rio T."/>
            <person name="Tice H."/>
            <person name="Cheng J.F."/>
            <person name="Lucas S."/>
            <person name="Chen F."/>
            <person name="Copeland A."/>
            <person name="Ivanova N."/>
            <person name="Mavromatis K."/>
            <person name="Ovchinnikova G."/>
            <person name="Pati A."/>
            <person name="Bruce D."/>
            <person name="Goodwin L."/>
            <person name="Pitluck S."/>
            <person name="Chen A."/>
            <person name="Palaniappan K."/>
            <person name="Land M."/>
            <person name="Hauser L."/>
            <person name="Chang Y.J."/>
            <person name="Jeffries C.D."/>
            <person name="Chain P."/>
            <person name="Saunders E."/>
            <person name="Brettin T."/>
            <person name="Goker M."/>
            <person name="Tindall B.J."/>
            <person name="Bristow J."/>
            <person name="Eisen J.A."/>
            <person name="Markowitz V."/>
            <person name="Hugenholtz P."/>
            <person name="Kyrpides N.C."/>
            <person name="Klenk H.P."/>
            <person name="Detter J.C."/>
        </authorList>
    </citation>
    <scope>NUCLEOTIDE SEQUENCE [LARGE SCALE GENOMIC DNA]</scope>
    <source>
        <strain evidence="3">DSM 16069 / KCTC 12182 / SW-125</strain>
    </source>
</reference>
<gene>
    <name evidence="2" type="ordered locus">Kkor_1796</name>
</gene>
<name>C7R5N4_KANKD</name>
<dbReference type="Proteomes" id="UP000001231">
    <property type="component" value="Chromosome"/>
</dbReference>
<keyword evidence="1" id="KW-0812">Transmembrane</keyword>
<feature type="transmembrane region" description="Helical" evidence="1">
    <location>
        <begin position="114"/>
        <end position="134"/>
    </location>
</feature>
<evidence type="ECO:0008006" key="4">
    <source>
        <dbReference type="Google" id="ProtNLM"/>
    </source>
</evidence>
<evidence type="ECO:0000313" key="3">
    <source>
        <dbReference type="Proteomes" id="UP000001231"/>
    </source>
</evidence>
<proteinExistence type="predicted"/>
<organism evidence="2 3">
    <name type="scientific">Kangiella koreensis (strain DSM 16069 / JCM 12317 / KCTC 12182 / SW-125)</name>
    <dbReference type="NCBI Taxonomy" id="523791"/>
    <lineage>
        <taxon>Bacteria</taxon>
        <taxon>Pseudomonadati</taxon>
        <taxon>Pseudomonadota</taxon>
        <taxon>Gammaproteobacteria</taxon>
        <taxon>Kangiellales</taxon>
        <taxon>Kangiellaceae</taxon>
        <taxon>Kangiella</taxon>
    </lineage>
</organism>
<feature type="transmembrane region" description="Helical" evidence="1">
    <location>
        <begin position="75"/>
        <end position="94"/>
    </location>
</feature>
<keyword evidence="3" id="KW-1185">Reference proteome</keyword>
<dbReference type="KEGG" id="kko:Kkor_1796"/>
<keyword evidence="1" id="KW-0472">Membrane</keyword>
<dbReference type="EMBL" id="CP001707">
    <property type="protein sequence ID" value="ACV27208.1"/>
    <property type="molecule type" value="Genomic_DNA"/>
</dbReference>
<dbReference type="HOGENOM" id="CLU_1803601_0_0_6"/>
<evidence type="ECO:0000256" key="1">
    <source>
        <dbReference type="SAM" id="Phobius"/>
    </source>
</evidence>
<dbReference type="STRING" id="523791.Kkor_1796"/>
<feature type="transmembrane region" description="Helical" evidence="1">
    <location>
        <begin position="43"/>
        <end position="63"/>
    </location>
</feature>
<sequence>MYRKVATVFFAAIPGTVLCIPAASFGVAGVEKLFGAYQYPLEGVLGIAISLLAFLGTAGLWLVSFKEHYKTALNFALISCSVLVASIVLIWTLIEKSSWFLPTSLGKDALELMVISSVFLIGLYYWVTISSSLFNKAKQAWTR</sequence>
<accession>C7R5N4</accession>
<dbReference type="OrthoDB" id="9831466at2"/>
<dbReference type="RefSeq" id="WP_015780814.1">
    <property type="nucleotide sequence ID" value="NC_013166.1"/>
</dbReference>
<protein>
    <recommendedName>
        <fullName evidence="4">Transmembrane protein</fullName>
    </recommendedName>
</protein>
<dbReference type="InParanoid" id="C7R5N4"/>